<dbReference type="GO" id="GO:0006935">
    <property type="term" value="P:chemotaxis"/>
    <property type="evidence" value="ECO:0007669"/>
    <property type="project" value="UniProtKB-KW"/>
</dbReference>
<dbReference type="InterPro" id="IPR039315">
    <property type="entry name" value="CheW"/>
</dbReference>
<keyword evidence="3" id="KW-0963">Cytoplasm</keyword>
<reference evidence="6" key="1">
    <citation type="journal article" date="2021" name="ISME J.">
        <title>Fine-scale metabolic discontinuity in a stratified prokaryote microbiome of a Red Sea deep halocline.</title>
        <authorList>
            <person name="Michoud G."/>
            <person name="Ngugi D.K."/>
            <person name="Barozzi A."/>
            <person name="Merlino G."/>
            <person name="Calleja M.L."/>
            <person name="Delgado-Huertas A."/>
            <person name="Moran X.A.G."/>
            <person name="Daffonchio D."/>
        </authorList>
    </citation>
    <scope>NUCLEOTIDE SEQUENCE</scope>
    <source>
        <strain evidence="6">SuakinDeep_MAG55_1</strain>
    </source>
</reference>
<gene>
    <name evidence="6" type="ORF">MAG551_01821</name>
</gene>
<evidence type="ECO:0000256" key="3">
    <source>
        <dbReference type="ARBA" id="ARBA00022490"/>
    </source>
</evidence>
<dbReference type="Gene3D" id="2.30.30.40">
    <property type="entry name" value="SH3 Domains"/>
    <property type="match status" value="1"/>
</dbReference>
<dbReference type="Proteomes" id="UP000722750">
    <property type="component" value="Unassembled WGS sequence"/>
</dbReference>
<sequence>MEAVLEEKRTKSHEGKYLTFVLGTEEYGIEILKVREIIGMMDITTVPQTPDYMKGVINLRGKVIPVIDLRLKFAMDELKHTQETCTIVVEVNSSLIGIIVDTVSEVVDIGSEAVEDTPAFGQGIDTDFIIGLGKVQEKIIILLDIEKVMSTEELEIAEKMAEN</sequence>
<accession>A0A941W3Z6</accession>
<comment type="caution">
    <text evidence="6">The sequence shown here is derived from an EMBL/GenBank/DDBJ whole genome shotgun (WGS) entry which is preliminary data.</text>
</comment>
<dbReference type="Gene3D" id="2.40.50.180">
    <property type="entry name" value="CheA-289, Domain 4"/>
    <property type="match status" value="1"/>
</dbReference>
<evidence type="ECO:0000313" key="7">
    <source>
        <dbReference type="Proteomes" id="UP000722750"/>
    </source>
</evidence>
<name>A0A941W3Z6_9BACT</name>
<dbReference type="FunFam" id="2.40.50.180:FF:000002">
    <property type="entry name" value="Chemotaxis protein CheW"/>
    <property type="match status" value="1"/>
</dbReference>
<evidence type="ECO:0000256" key="2">
    <source>
        <dbReference type="ARBA" id="ARBA00021483"/>
    </source>
</evidence>
<dbReference type="AlphaFoldDB" id="A0A941W3Z6"/>
<proteinExistence type="predicted"/>
<dbReference type="Pfam" id="PF01584">
    <property type="entry name" value="CheW"/>
    <property type="match status" value="1"/>
</dbReference>
<dbReference type="PANTHER" id="PTHR22617:SF41">
    <property type="entry name" value="CHEMOTAXIS SIGNAL TRANSDUCTION SYSTEM ADAPTOR PROTEIN CHEW"/>
    <property type="match status" value="1"/>
</dbReference>
<dbReference type="PANTHER" id="PTHR22617">
    <property type="entry name" value="CHEMOTAXIS SENSOR HISTIDINE KINASE-RELATED"/>
    <property type="match status" value="1"/>
</dbReference>
<dbReference type="SMART" id="SM00260">
    <property type="entry name" value="CheW"/>
    <property type="match status" value="1"/>
</dbReference>
<dbReference type="EMBL" id="JAANXD010000074">
    <property type="protein sequence ID" value="MBS1258759.1"/>
    <property type="molecule type" value="Genomic_DNA"/>
</dbReference>
<dbReference type="SUPFAM" id="SSF50341">
    <property type="entry name" value="CheW-like"/>
    <property type="match status" value="1"/>
</dbReference>
<evidence type="ECO:0000256" key="1">
    <source>
        <dbReference type="ARBA" id="ARBA00004496"/>
    </source>
</evidence>
<dbReference type="InterPro" id="IPR002545">
    <property type="entry name" value="CheW-lke_dom"/>
</dbReference>
<comment type="subcellular location">
    <subcellularLocation>
        <location evidence="1">Cytoplasm</location>
    </subcellularLocation>
</comment>
<organism evidence="6 7">
    <name type="scientific">Candidatus Scalindua arabica</name>
    <dbReference type="NCBI Taxonomy" id="1127984"/>
    <lineage>
        <taxon>Bacteria</taxon>
        <taxon>Pseudomonadati</taxon>
        <taxon>Planctomycetota</taxon>
        <taxon>Candidatus Brocadiia</taxon>
        <taxon>Candidatus Brocadiales</taxon>
        <taxon>Candidatus Scalinduaceae</taxon>
        <taxon>Candidatus Scalindua</taxon>
    </lineage>
</organism>
<keyword evidence="4" id="KW-0145">Chemotaxis</keyword>
<dbReference type="InterPro" id="IPR036061">
    <property type="entry name" value="CheW-like_dom_sf"/>
</dbReference>
<protein>
    <recommendedName>
        <fullName evidence="2">Chemotaxis protein CheW</fullName>
    </recommendedName>
</protein>
<evidence type="ECO:0000259" key="5">
    <source>
        <dbReference type="PROSITE" id="PS50851"/>
    </source>
</evidence>
<evidence type="ECO:0000313" key="6">
    <source>
        <dbReference type="EMBL" id="MBS1258759.1"/>
    </source>
</evidence>
<feature type="domain" description="CheW-like" evidence="5">
    <location>
        <begin position="14"/>
        <end position="154"/>
    </location>
</feature>
<dbReference type="GO" id="GO:0005829">
    <property type="term" value="C:cytosol"/>
    <property type="evidence" value="ECO:0007669"/>
    <property type="project" value="TreeGrafter"/>
</dbReference>
<dbReference type="GO" id="GO:0007165">
    <property type="term" value="P:signal transduction"/>
    <property type="evidence" value="ECO:0007669"/>
    <property type="project" value="InterPro"/>
</dbReference>
<dbReference type="PROSITE" id="PS50851">
    <property type="entry name" value="CHEW"/>
    <property type="match status" value="1"/>
</dbReference>
<dbReference type="CDD" id="cd00732">
    <property type="entry name" value="CheW"/>
    <property type="match status" value="1"/>
</dbReference>
<evidence type="ECO:0000256" key="4">
    <source>
        <dbReference type="ARBA" id="ARBA00022500"/>
    </source>
</evidence>